<name>A0AAN5D973_9BILA</name>
<dbReference type="Proteomes" id="UP001328107">
    <property type="component" value="Unassembled WGS sequence"/>
</dbReference>
<proteinExistence type="predicted"/>
<feature type="compositionally biased region" description="Low complexity" evidence="1">
    <location>
        <begin position="121"/>
        <end position="132"/>
    </location>
</feature>
<dbReference type="AlphaFoldDB" id="A0AAN5D973"/>
<evidence type="ECO:0000313" key="2">
    <source>
        <dbReference type="EMBL" id="GMR57940.1"/>
    </source>
</evidence>
<protein>
    <submittedName>
        <fullName evidence="2">Uncharacterized protein</fullName>
    </submittedName>
</protein>
<accession>A0AAN5D973</accession>
<feature type="non-terminal residue" evidence="2">
    <location>
        <position position="379"/>
    </location>
</feature>
<feature type="region of interest" description="Disordered" evidence="1">
    <location>
        <begin position="121"/>
        <end position="146"/>
    </location>
</feature>
<dbReference type="EMBL" id="BTRK01000006">
    <property type="protein sequence ID" value="GMR57940.1"/>
    <property type="molecule type" value="Genomic_DNA"/>
</dbReference>
<feature type="compositionally biased region" description="Polar residues" evidence="1">
    <location>
        <begin position="69"/>
        <end position="84"/>
    </location>
</feature>
<sequence>RAVPLSRLPLLTPTRLTMTPSRLALQNSSNVTPRRRDNFNTCPYVPLPPLDNSCNCEMCDNYRFFQSQNNDPGSSTRRNSSENAHLSPLMPRGRREVQQVVEESPRERIAAQCNCGNFVSNSDTSSSSSNENGQVAQPIPAPSIPILTPNRSMFGAISSSSEESIPAPDPASRGIETGAQFTLAPPCEDCSYISTMFNEGSCYCCSSSSEENVVVFPLPLFEEMGASDEELELSMQLFAAWTEENEEAVAEPDTHDSLLMAALLSSKEESSEASADLRTTSCPNLMFNLPISRRVHFEQQALAIIPEETPSCSCCSISTSNLFSDRANLPSSISVTGSAIVPYISSASSLAIDASEVSSTASSLFKDPSSAHSSSSSSS</sequence>
<feature type="non-terminal residue" evidence="2">
    <location>
        <position position="1"/>
    </location>
</feature>
<feature type="region of interest" description="Disordered" evidence="1">
    <location>
        <begin position="69"/>
        <end position="94"/>
    </location>
</feature>
<keyword evidence="3" id="KW-1185">Reference proteome</keyword>
<comment type="caution">
    <text evidence="2">The sequence shown here is derived from an EMBL/GenBank/DDBJ whole genome shotgun (WGS) entry which is preliminary data.</text>
</comment>
<evidence type="ECO:0000256" key="1">
    <source>
        <dbReference type="SAM" id="MobiDB-lite"/>
    </source>
</evidence>
<gene>
    <name evidence="2" type="ORF">PMAYCL1PPCAC_28135</name>
</gene>
<organism evidence="2 3">
    <name type="scientific">Pristionchus mayeri</name>
    <dbReference type="NCBI Taxonomy" id="1317129"/>
    <lineage>
        <taxon>Eukaryota</taxon>
        <taxon>Metazoa</taxon>
        <taxon>Ecdysozoa</taxon>
        <taxon>Nematoda</taxon>
        <taxon>Chromadorea</taxon>
        <taxon>Rhabditida</taxon>
        <taxon>Rhabditina</taxon>
        <taxon>Diplogasteromorpha</taxon>
        <taxon>Diplogasteroidea</taxon>
        <taxon>Neodiplogasteridae</taxon>
        <taxon>Pristionchus</taxon>
    </lineage>
</organism>
<reference evidence="3" key="1">
    <citation type="submission" date="2022-10" db="EMBL/GenBank/DDBJ databases">
        <title>Genome assembly of Pristionchus species.</title>
        <authorList>
            <person name="Yoshida K."/>
            <person name="Sommer R.J."/>
        </authorList>
    </citation>
    <scope>NUCLEOTIDE SEQUENCE [LARGE SCALE GENOMIC DNA]</scope>
    <source>
        <strain evidence="3">RS5460</strain>
    </source>
</reference>
<evidence type="ECO:0000313" key="3">
    <source>
        <dbReference type="Proteomes" id="UP001328107"/>
    </source>
</evidence>